<dbReference type="EMBL" id="JANBUH010000215">
    <property type="protein sequence ID" value="KAJ2753146.1"/>
    <property type="molecule type" value="Genomic_DNA"/>
</dbReference>
<evidence type="ECO:0000313" key="3">
    <source>
        <dbReference type="EMBL" id="KAJ2753146.1"/>
    </source>
</evidence>
<organism evidence="3 4">
    <name type="scientific">Coemansia pectinata</name>
    <dbReference type="NCBI Taxonomy" id="1052879"/>
    <lineage>
        <taxon>Eukaryota</taxon>
        <taxon>Fungi</taxon>
        <taxon>Fungi incertae sedis</taxon>
        <taxon>Zoopagomycota</taxon>
        <taxon>Kickxellomycotina</taxon>
        <taxon>Kickxellomycetes</taxon>
        <taxon>Kickxellales</taxon>
        <taxon>Kickxellaceae</taxon>
        <taxon>Coemansia</taxon>
    </lineage>
</organism>
<keyword evidence="2" id="KW-0732">Signal</keyword>
<keyword evidence="1" id="KW-0812">Transmembrane</keyword>
<comment type="caution">
    <text evidence="3">The sequence shown here is derived from an EMBL/GenBank/DDBJ whole genome shotgun (WGS) entry which is preliminary data.</text>
</comment>
<keyword evidence="1" id="KW-1133">Transmembrane helix</keyword>
<dbReference type="AlphaFoldDB" id="A0A9W8GVQ9"/>
<keyword evidence="1" id="KW-0472">Membrane</keyword>
<feature type="transmembrane region" description="Helical" evidence="1">
    <location>
        <begin position="88"/>
        <end position="111"/>
    </location>
</feature>
<reference evidence="3" key="1">
    <citation type="submission" date="2022-07" db="EMBL/GenBank/DDBJ databases">
        <title>Phylogenomic reconstructions and comparative analyses of Kickxellomycotina fungi.</title>
        <authorList>
            <person name="Reynolds N.K."/>
            <person name="Stajich J.E."/>
            <person name="Barry K."/>
            <person name="Grigoriev I.V."/>
            <person name="Crous P."/>
            <person name="Smith M.E."/>
        </authorList>
    </citation>
    <scope>NUCLEOTIDE SEQUENCE</scope>
    <source>
        <strain evidence="3">BCRC 34297</strain>
    </source>
</reference>
<accession>A0A9W8GVQ9</accession>
<dbReference type="OrthoDB" id="5729616at2759"/>
<evidence type="ECO:0000313" key="4">
    <source>
        <dbReference type="Proteomes" id="UP001140011"/>
    </source>
</evidence>
<evidence type="ECO:0000256" key="1">
    <source>
        <dbReference type="SAM" id="Phobius"/>
    </source>
</evidence>
<dbReference type="Proteomes" id="UP001140011">
    <property type="component" value="Unassembled WGS sequence"/>
</dbReference>
<evidence type="ECO:0008006" key="5">
    <source>
        <dbReference type="Google" id="ProtNLM"/>
    </source>
</evidence>
<protein>
    <recommendedName>
        <fullName evidence="5">Mid2 domain-containing protein</fullName>
    </recommendedName>
</protein>
<sequence>MSAFYAIFLAVLCVLCTASAQSTFASDSTSISSSTYDSTSIFSTSSTFDSTSISSISITYLDTSMSMDNSPLASLAALAASNSQAKDIIGGVLACIAVIALMGGSVGYLIYKRYTKKRAALDAKAASSDSISEAKTLV</sequence>
<feature type="signal peptide" evidence="2">
    <location>
        <begin position="1"/>
        <end position="20"/>
    </location>
</feature>
<gene>
    <name evidence="3" type="ORF">GGI19_003341</name>
</gene>
<name>A0A9W8GVQ9_9FUNG</name>
<feature type="chain" id="PRO_5040728180" description="Mid2 domain-containing protein" evidence="2">
    <location>
        <begin position="21"/>
        <end position="138"/>
    </location>
</feature>
<evidence type="ECO:0000256" key="2">
    <source>
        <dbReference type="SAM" id="SignalP"/>
    </source>
</evidence>
<keyword evidence="4" id="KW-1185">Reference proteome</keyword>
<proteinExistence type="predicted"/>